<proteinExistence type="predicted"/>
<dbReference type="CDD" id="cd03529">
    <property type="entry name" value="Rieske_NirD"/>
    <property type="match status" value="1"/>
</dbReference>
<dbReference type="InterPro" id="IPR017941">
    <property type="entry name" value="Rieske_2Fe-2S"/>
</dbReference>
<evidence type="ECO:0000313" key="8">
    <source>
        <dbReference type="EMBL" id="MDO6424583.1"/>
    </source>
</evidence>
<evidence type="ECO:0000256" key="3">
    <source>
        <dbReference type="ARBA" id="ARBA00023002"/>
    </source>
</evidence>
<dbReference type="PROSITE" id="PS51296">
    <property type="entry name" value="RIESKE"/>
    <property type="match status" value="1"/>
</dbReference>
<organism evidence="8 9">
    <name type="scientific">Saccharophagus degradans</name>
    <dbReference type="NCBI Taxonomy" id="86304"/>
    <lineage>
        <taxon>Bacteria</taxon>
        <taxon>Pseudomonadati</taxon>
        <taxon>Pseudomonadota</taxon>
        <taxon>Gammaproteobacteria</taxon>
        <taxon>Cellvibrionales</taxon>
        <taxon>Cellvibrionaceae</taxon>
        <taxon>Saccharophagus</taxon>
    </lineage>
</organism>
<keyword evidence="5" id="KW-0411">Iron-sulfur</keyword>
<evidence type="ECO:0000256" key="2">
    <source>
        <dbReference type="ARBA" id="ARBA00022723"/>
    </source>
</evidence>
<dbReference type="InterPro" id="IPR012748">
    <property type="entry name" value="Rieske-like_NirD"/>
</dbReference>
<dbReference type="AlphaFoldDB" id="A0AAW7XCV4"/>
<dbReference type="NCBIfam" id="TIGR02378">
    <property type="entry name" value="nirD_assim_sml"/>
    <property type="match status" value="1"/>
</dbReference>
<dbReference type="GO" id="GO:0046872">
    <property type="term" value="F:metal ion binding"/>
    <property type="evidence" value="ECO:0007669"/>
    <property type="project" value="UniProtKB-KW"/>
</dbReference>
<dbReference type="RefSeq" id="WP_280948080.1">
    <property type="nucleotide sequence ID" value="NZ_CP123764.1"/>
</dbReference>
<dbReference type="PANTHER" id="PTHR40562:SF1">
    <property type="entry name" value="NITRITE REDUCTASE (NADH) SMALL SUBUNIT"/>
    <property type="match status" value="1"/>
</dbReference>
<dbReference type="Proteomes" id="UP001169760">
    <property type="component" value="Unassembled WGS sequence"/>
</dbReference>
<protein>
    <submittedName>
        <fullName evidence="8">Nitrite reductase small subunit NirD</fullName>
    </submittedName>
</protein>
<dbReference type="PANTHER" id="PTHR40562">
    <property type="match status" value="1"/>
</dbReference>
<dbReference type="EMBL" id="JAUOPB010000015">
    <property type="protein sequence ID" value="MDO6424583.1"/>
    <property type="molecule type" value="Genomic_DNA"/>
</dbReference>
<dbReference type="GO" id="GO:0051537">
    <property type="term" value="F:2 iron, 2 sulfur cluster binding"/>
    <property type="evidence" value="ECO:0007669"/>
    <property type="project" value="UniProtKB-KW"/>
</dbReference>
<accession>A0AAW7XCV4</accession>
<reference evidence="8" key="1">
    <citation type="submission" date="2023-07" db="EMBL/GenBank/DDBJ databases">
        <title>Genome content predicts the carbon catabolic preferences of heterotrophic bacteria.</title>
        <authorList>
            <person name="Gralka M."/>
        </authorList>
    </citation>
    <scope>NUCLEOTIDE SEQUENCE</scope>
    <source>
        <strain evidence="8">I3M17_2</strain>
    </source>
</reference>
<gene>
    <name evidence="8" type="primary">nirD</name>
    <name evidence="8" type="ORF">Q4521_18995</name>
</gene>
<dbReference type="Gene3D" id="2.102.10.10">
    <property type="entry name" value="Rieske [2Fe-2S] iron-sulphur domain"/>
    <property type="match status" value="1"/>
</dbReference>
<keyword evidence="6" id="KW-0534">Nitrate assimilation</keyword>
<dbReference type="Pfam" id="PF13806">
    <property type="entry name" value="Rieske_2"/>
    <property type="match status" value="1"/>
</dbReference>
<comment type="caution">
    <text evidence="8">The sequence shown here is derived from an EMBL/GenBank/DDBJ whole genome shotgun (WGS) entry which is preliminary data.</text>
</comment>
<keyword evidence="4" id="KW-0408">Iron</keyword>
<name>A0AAW7XCV4_9GAMM</name>
<dbReference type="PROSITE" id="PS51300">
    <property type="entry name" value="NIRD"/>
    <property type="match status" value="1"/>
</dbReference>
<dbReference type="GO" id="GO:0042128">
    <property type="term" value="P:nitrate assimilation"/>
    <property type="evidence" value="ECO:0007669"/>
    <property type="project" value="UniProtKB-KW"/>
</dbReference>
<evidence type="ECO:0000256" key="5">
    <source>
        <dbReference type="ARBA" id="ARBA00023014"/>
    </source>
</evidence>
<dbReference type="GO" id="GO:0008942">
    <property type="term" value="F:nitrite reductase [NAD(P)H] activity"/>
    <property type="evidence" value="ECO:0007669"/>
    <property type="project" value="InterPro"/>
</dbReference>
<keyword evidence="3" id="KW-0560">Oxidoreductase</keyword>
<feature type="domain" description="Rieske" evidence="7">
    <location>
        <begin position="7"/>
        <end position="106"/>
    </location>
</feature>
<dbReference type="InterPro" id="IPR036922">
    <property type="entry name" value="Rieske_2Fe-2S_sf"/>
</dbReference>
<evidence type="ECO:0000256" key="4">
    <source>
        <dbReference type="ARBA" id="ARBA00023004"/>
    </source>
</evidence>
<dbReference type="InterPro" id="IPR017881">
    <property type="entry name" value="NirD"/>
</dbReference>
<evidence type="ECO:0000256" key="1">
    <source>
        <dbReference type="ARBA" id="ARBA00022714"/>
    </source>
</evidence>
<dbReference type="SUPFAM" id="SSF50022">
    <property type="entry name" value="ISP domain"/>
    <property type="match status" value="1"/>
</dbReference>
<keyword evidence="2" id="KW-0479">Metal-binding</keyword>
<evidence type="ECO:0000259" key="7">
    <source>
        <dbReference type="PROSITE" id="PS51296"/>
    </source>
</evidence>
<keyword evidence="1" id="KW-0001">2Fe-2S</keyword>
<evidence type="ECO:0000313" key="9">
    <source>
        <dbReference type="Proteomes" id="UP001169760"/>
    </source>
</evidence>
<evidence type="ECO:0000256" key="6">
    <source>
        <dbReference type="ARBA" id="ARBA00023063"/>
    </source>
</evidence>
<sequence length="109" mass="11903">MSDLNWETVCDASDLLPEIGARALLGKDQVAMFRIKDKLFAVNAIDPFTNAAVLARGIVGSLKDQIVVASPLLKQHFNLETGSCLEDETVSIKTYAIRENDGKIQLALK</sequence>